<organism evidence="2 3">
    <name type="scientific">Synechococcus phage S-WAM2</name>
    <dbReference type="NCBI Taxonomy" id="1815522"/>
    <lineage>
        <taxon>Viruses</taxon>
        <taxon>Duplodnaviria</taxon>
        <taxon>Heunggongvirae</taxon>
        <taxon>Uroviricota</taxon>
        <taxon>Caudoviricetes</taxon>
        <taxon>Pantevenvirales</taxon>
        <taxon>Kyanoviridae</taxon>
        <taxon>Cymopoleiavirus</taxon>
        <taxon>Cymopoleiavirus swam2</taxon>
    </lineage>
</organism>
<feature type="region of interest" description="Disordered" evidence="1">
    <location>
        <begin position="52"/>
        <end position="72"/>
    </location>
</feature>
<name>A0A1D8KT32_9CAUD</name>
<evidence type="ECO:0000313" key="2">
    <source>
        <dbReference type="EMBL" id="AOV61704.1"/>
    </source>
</evidence>
<gene>
    <name evidence="2" type="ORF">P29B0810_009</name>
</gene>
<dbReference type="GeneID" id="30309082"/>
<feature type="compositionally biased region" description="Low complexity" evidence="1">
    <location>
        <begin position="813"/>
        <end position="832"/>
    </location>
</feature>
<feature type="region of interest" description="Disordered" evidence="1">
    <location>
        <begin position="813"/>
        <end position="840"/>
    </location>
</feature>
<sequence length="854" mass="87961">MAHGFLSYQDTRGEVDWLGKVINRVNDYLENREKKEKVADMVAAKVNILNDQKTLPPGETPLLRGSDNPSLPGSPLQKMLSGSVLQRSLPGGAMAVNPGVVGGAATPGVSPRKRLTAEGFVGDKIVDIGATNLGVERDLGGDDMFVKRLNTIDGGVGGGSGEVVQAIDRLTFVTMSLVAATKEQTNQQKMIAAAQQQQAEKLSRDAKSAAEESALEGGADLSGNLAYERLALAGGAAMGGGGRGGGPGMGIGGKVLAKNIMKSATKRGAARTGTRLGAALGGKMMGGLGARLGAKLGAKSVGKVAGGAIAKSLGKKIPLVGLGLGAIFAAQRAMQGDFVGAGLELASGAASTVPGIGTAGSVGIDAALAARDMTMMADGGIVNSATNAIIGEDGKEGVFPLEGSRGKKTFMMFGEGILEAQKRKKGDYAKLQALGLSEYYEKQNGWENWWTGFKDFLSKLPVIGHLFRDSEDPSDNNGNNGDLGSGLRRSLLGTFGGYDKLDPTAAGSGLGTYGTGLKTGPSSKIGGSSAYHIDSQFKSSLSMEEKVKMMDDLAAAYAARGRKIEFSNAAVAGQIWNSESSMEEKMALLQKAFEGHQIPRGREVDAGGFNRIDYYIPKIDENRFGASAEGAEILVPTRGATTMDYAQGGDYGAFVNLKDKDGNVIFRTGHGDVRGARSGSVDLSKAKSASPSRPTPASPPAGAQSSQDIKQNFGLKAHDKFMFQHDGGMYEAYKTENGFDIYKHAGNLIPQKLDTSGGKNAGVVKSLIEAGTKRTSDADKLSSASADTATTVAAKSSEDAVASATPAAPQVTVVQSQGSSSGSGSGNQAAAVPAGISSSDTGTGLFQATKILNS</sequence>
<dbReference type="KEGG" id="vg:30309082"/>
<protein>
    <submittedName>
        <fullName evidence="2">Uncharacterized protein</fullName>
    </submittedName>
</protein>
<evidence type="ECO:0000313" key="3">
    <source>
        <dbReference type="Proteomes" id="UP000202081"/>
    </source>
</evidence>
<evidence type="ECO:0000256" key="1">
    <source>
        <dbReference type="SAM" id="MobiDB-lite"/>
    </source>
</evidence>
<proteinExistence type="predicted"/>
<dbReference type="OrthoDB" id="30465at10239"/>
<dbReference type="EMBL" id="KU686211">
    <property type="protein sequence ID" value="AOV61704.1"/>
    <property type="molecule type" value="Genomic_DNA"/>
</dbReference>
<accession>A0A1D8KT32</accession>
<reference evidence="2 3" key="1">
    <citation type="journal article" date="2016" name="Virology">
        <title>The genomic content and context of auxiliary metabolic genes in marine cyanomyoviruses.</title>
        <authorList>
            <person name="Crummett L.T."/>
            <person name="Puxty R.J."/>
            <person name="Weihe C."/>
            <person name="Marston M.F."/>
            <person name="Martiny J.B."/>
        </authorList>
    </citation>
    <scope>NUCLEOTIDE SEQUENCE [LARGE SCALE GENOMIC DNA]</scope>
    <source>
        <strain evidence="2">0810PA29</strain>
    </source>
</reference>
<feature type="region of interest" description="Disordered" evidence="1">
    <location>
        <begin position="676"/>
        <end position="707"/>
    </location>
</feature>
<dbReference type="Proteomes" id="UP000202081">
    <property type="component" value="Segment"/>
</dbReference>
<keyword evidence="3" id="KW-1185">Reference proteome</keyword>
<dbReference type="RefSeq" id="YP_009324172.1">
    <property type="nucleotide sequence ID" value="NC_031935.1"/>
</dbReference>